<protein>
    <recommendedName>
        <fullName evidence="9">Transcriptional regulatory protein DEP1</fullName>
    </recommendedName>
</protein>
<evidence type="ECO:0000256" key="3">
    <source>
        <dbReference type="ARBA" id="ARBA00023015"/>
    </source>
</evidence>
<comment type="subcellular location">
    <subcellularLocation>
        <location evidence="1">Nucleus</location>
    </subcellularLocation>
</comment>
<organism evidence="7 8">
    <name type="scientific">Uncinocarpus reesii (strain UAMH 1704)</name>
    <dbReference type="NCBI Taxonomy" id="336963"/>
    <lineage>
        <taxon>Eukaryota</taxon>
        <taxon>Fungi</taxon>
        <taxon>Dikarya</taxon>
        <taxon>Ascomycota</taxon>
        <taxon>Pezizomycotina</taxon>
        <taxon>Eurotiomycetes</taxon>
        <taxon>Eurotiomycetidae</taxon>
        <taxon>Onygenales</taxon>
        <taxon>Onygenaceae</taxon>
        <taxon>Uncinocarpus</taxon>
    </lineage>
</organism>
<dbReference type="SMART" id="SM01401">
    <property type="entry name" value="Sds3"/>
    <property type="match status" value="1"/>
</dbReference>
<feature type="compositionally biased region" description="Basic and acidic residues" evidence="6">
    <location>
        <begin position="1"/>
        <end position="10"/>
    </location>
</feature>
<dbReference type="GO" id="GO:0005654">
    <property type="term" value="C:nucleoplasm"/>
    <property type="evidence" value="ECO:0007669"/>
    <property type="project" value="UniProtKB-ARBA"/>
</dbReference>
<feature type="compositionally biased region" description="Basic and acidic residues" evidence="6">
    <location>
        <begin position="17"/>
        <end position="26"/>
    </location>
</feature>
<feature type="region of interest" description="Disordered" evidence="6">
    <location>
        <begin position="1"/>
        <end position="235"/>
    </location>
</feature>
<feature type="compositionally biased region" description="Acidic residues" evidence="6">
    <location>
        <begin position="55"/>
        <end position="64"/>
    </location>
</feature>
<evidence type="ECO:0000313" key="7">
    <source>
        <dbReference type="EMBL" id="EEP76660.1"/>
    </source>
</evidence>
<evidence type="ECO:0000256" key="6">
    <source>
        <dbReference type="SAM" id="MobiDB-lite"/>
    </source>
</evidence>
<dbReference type="PANTHER" id="PTHR21964">
    <property type="entry name" value="BREAST CANCER METASTASIS-SUPPRESSOR 1"/>
    <property type="match status" value="1"/>
</dbReference>
<dbReference type="EMBL" id="CH476615">
    <property type="protein sequence ID" value="EEP76660.1"/>
    <property type="molecule type" value="Genomic_DNA"/>
</dbReference>
<keyword evidence="5" id="KW-0539">Nucleus</keyword>
<evidence type="ECO:0000256" key="4">
    <source>
        <dbReference type="ARBA" id="ARBA00023163"/>
    </source>
</evidence>
<feature type="compositionally biased region" description="Basic and acidic residues" evidence="6">
    <location>
        <begin position="563"/>
        <end position="577"/>
    </location>
</feature>
<evidence type="ECO:0000256" key="2">
    <source>
        <dbReference type="ARBA" id="ARBA00022491"/>
    </source>
</evidence>
<name>C4JIH2_UNCRE</name>
<dbReference type="HOGENOM" id="CLU_012439_0_0_1"/>
<gene>
    <name evidence="7" type="ORF">UREG_01509</name>
</gene>
<dbReference type="OMA" id="DTPWANP"/>
<dbReference type="RefSeq" id="XP_002541993.1">
    <property type="nucleotide sequence ID" value="XM_002541947.1"/>
</dbReference>
<dbReference type="Gene3D" id="1.20.5.1500">
    <property type="match status" value="1"/>
</dbReference>
<dbReference type="VEuPathDB" id="FungiDB:UREG_01509"/>
<evidence type="ECO:0000313" key="8">
    <source>
        <dbReference type="Proteomes" id="UP000002058"/>
    </source>
</evidence>
<feature type="region of interest" description="Disordered" evidence="6">
    <location>
        <begin position="558"/>
        <end position="683"/>
    </location>
</feature>
<keyword evidence="2" id="KW-0678">Repressor</keyword>
<dbReference type="InParanoid" id="C4JIH2"/>
<keyword evidence="4" id="KW-0804">Transcription</keyword>
<feature type="compositionally biased region" description="Acidic residues" evidence="6">
    <location>
        <begin position="220"/>
        <end position="235"/>
    </location>
</feature>
<keyword evidence="8" id="KW-1185">Reference proteome</keyword>
<evidence type="ECO:0008006" key="9">
    <source>
        <dbReference type="Google" id="ProtNLM"/>
    </source>
</evidence>
<dbReference type="eggNOG" id="ENOG502S14R">
    <property type="taxonomic scope" value="Eukaryota"/>
</dbReference>
<keyword evidence="3" id="KW-0805">Transcription regulation</keyword>
<dbReference type="OrthoDB" id="20886at2759"/>
<evidence type="ECO:0000256" key="1">
    <source>
        <dbReference type="ARBA" id="ARBA00004123"/>
    </source>
</evidence>
<accession>C4JIH2</accession>
<evidence type="ECO:0000256" key="5">
    <source>
        <dbReference type="ARBA" id="ARBA00023242"/>
    </source>
</evidence>
<reference evidence="8" key="1">
    <citation type="journal article" date="2009" name="Genome Res.">
        <title>Comparative genomic analyses of the human fungal pathogens Coccidioides and their relatives.</title>
        <authorList>
            <person name="Sharpton T.J."/>
            <person name="Stajich J.E."/>
            <person name="Rounsley S.D."/>
            <person name="Gardner M.J."/>
            <person name="Wortman J.R."/>
            <person name="Jordar V.S."/>
            <person name="Maiti R."/>
            <person name="Kodira C.D."/>
            <person name="Neafsey D.E."/>
            <person name="Zeng Q."/>
            <person name="Hung C.-Y."/>
            <person name="McMahan C."/>
            <person name="Muszewska A."/>
            <person name="Grynberg M."/>
            <person name="Mandel M.A."/>
            <person name="Kellner E.M."/>
            <person name="Barker B.M."/>
            <person name="Galgiani J.N."/>
            <person name="Orbach M.J."/>
            <person name="Kirkland T.N."/>
            <person name="Cole G.T."/>
            <person name="Henn M.R."/>
            <person name="Birren B.W."/>
            <person name="Taylor J.W."/>
        </authorList>
    </citation>
    <scope>NUCLEOTIDE SEQUENCE [LARGE SCALE GENOMIC DNA]</scope>
    <source>
        <strain evidence="8">UAMH 1704</strain>
    </source>
</reference>
<dbReference type="Proteomes" id="UP000002058">
    <property type="component" value="Unassembled WGS sequence"/>
</dbReference>
<dbReference type="KEGG" id="ure:UREG_01509"/>
<dbReference type="AlphaFoldDB" id="C4JIH2"/>
<proteinExistence type="predicted"/>
<feature type="compositionally biased region" description="Polar residues" evidence="6">
    <location>
        <begin position="655"/>
        <end position="670"/>
    </location>
</feature>
<dbReference type="Pfam" id="PF08598">
    <property type="entry name" value="Sds3"/>
    <property type="match status" value="1"/>
</dbReference>
<dbReference type="InterPro" id="IPR013907">
    <property type="entry name" value="Sds3"/>
</dbReference>
<dbReference type="GO" id="GO:0010468">
    <property type="term" value="P:regulation of gene expression"/>
    <property type="evidence" value="ECO:0007669"/>
    <property type="project" value="UniProtKB-ARBA"/>
</dbReference>
<dbReference type="GeneID" id="8440925"/>
<dbReference type="STRING" id="336963.C4JIH2"/>
<sequence length="683" mass="75499">MSPKQERFGSEIDSEAETERIEDSPSRLRNRSSIVLSATAYGASPSKLAQSTTYDDLDEDDAVETEASPSKPPRDTRVNGITNNSKRTAADPAGLSTASRELIGKKRKRGDSAVNGTEEIDNEEPLRKRRGSPSGDAAGLETEQEAAADEAEMESKEKEPLSTDEVSPLNEEQPDDTRPSALRGKKGKKGKRKGKKSRDIYEETGENGLGDDSQANGDEQLPEDEDNGEVIDGTDDPEAALKMEESMKKTTAMDVLLSLERQFASLRDKIYDDRIASINEELAQLEKPNPTHPEFLRQLRIIEHHRDEKMAIDEKLFAYKLRSLCIKSQAERSQVNSSYYQNVRDIRERYLQEISEHHYRVQQDRFQTSETSVGYGIPFPTRRAQQAAQQAAYSAEVGILAGTAKYVGFPSAPDMKGLQRNEIEEDFGKLGISLRPTNVNSLPHPPFSQQHDYPSIPSAAVTRQAAEEEFIEQTPWANPQHPIHEQFRHQMQQGIISDHQRFSNPFSTPAAQQRTVDLHAPNGSASTIPEHPSAPNSSAANTPYDYERTRRNLGTAMAVADPADSRGAEGDDLEKPSTFRSLSSSPLDVRRPQQKPPPKQEPTRRSPVPTSIEPMGPPSSIRDLPYSPSSSSTLRAGRFGTTPREDQLSSSSSSARQKPQNFSPIHQSAGITAGGSEKVRMNG</sequence>
<feature type="compositionally biased region" description="Basic residues" evidence="6">
    <location>
        <begin position="183"/>
        <end position="196"/>
    </location>
</feature>
<feature type="compositionally biased region" description="Acidic residues" evidence="6">
    <location>
        <begin position="142"/>
        <end position="152"/>
    </location>
</feature>
<feature type="region of interest" description="Disordered" evidence="6">
    <location>
        <begin position="520"/>
        <end position="543"/>
    </location>
</feature>